<evidence type="ECO:0000256" key="1">
    <source>
        <dbReference type="SAM" id="SignalP"/>
    </source>
</evidence>
<comment type="caution">
    <text evidence="2">The sequence shown here is derived from an EMBL/GenBank/DDBJ whole genome shotgun (WGS) entry which is preliminary data.</text>
</comment>
<keyword evidence="1" id="KW-0732">Signal</keyword>
<keyword evidence="3" id="KW-1185">Reference proteome</keyword>
<gene>
    <name evidence="2" type="ORF">MBOU_34150</name>
</gene>
<evidence type="ECO:0008006" key="4">
    <source>
        <dbReference type="Google" id="ProtNLM"/>
    </source>
</evidence>
<organism evidence="2 3">
    <name type="scientific">Mycobacterium bourgelatii</name>
    <dbReference type="NCBI Taxonomy" id="1273442"/>
    <lineage>
        <taxon>Bacteria</taxon>
        <taxon>Bacillati</taxon>
        <taxon>Actinomycetota</taxon>
        <taxon>Actinomycetes</taxon>
        <taxon>Mycobacteriales</taxon>
        <taxon>Mycobacteriaceae</taxon>
        <taxon>Mycobacterium</taxon>
    </lineage>
</organism>
<reference evidence="2 3" key="1">
    <citation type="journal article" date="2019" name="Emerg. Microbes Infect.">
        <title>Comprehensive subspecies identification of 175 nontuberculous mycobacteria species based on 7547 genomic profiles.</title>
        <authorList>
            <person name="Matsumoto Y."/>
            <person name="Kinjo T."/>
            <person name="Motooka D."/>
            <person name="Nabeya D."/>
            <person name="Jung N."/>
            <person name="Uechi K."/>
            <person name="Horii T."/>
            <person name="Iida T."/>
            <person name="Fujita J."/>
            <person name="Nakamura S."/>
        </authorList>
    </citation>
    <scope>NUCLEOTIDE SEQUENCE [LARGE SCALE GENOMIC DNA]</scope>
    <source>
        <strain evidence="2 3">JCM 30725</strain>
    </source>
</reference>
<dbReference type="PROSITE" id="PS51257">
    <property type="entry name" value="PROKAR_LIPOPROTEIN"/>
    <property type="match status" value="1"/>
</dbReference>
<proteinExistence type="predicted"/>
<name>A0A7I9YS87_MYCBU</name>
<evidence type="ECO:0000313" key="3">
    <source>
        <dbReference type="Proteomes" id="UP000465360"/>
    </source>
</evidence>
<sequence length="146" mass="15038">MTVRRAIATAAALTGLAGLAIGTAGIACAAPTLSGHYFMTVSSDAGPVNSGDWYFTPCGDGCAQVAVTSGGQPFGQAQFRDGQWTLVWHSDVICPNGTRIPGALSSYATWDPVTLAGKDESGPVMEVCEYTAKPRVTNNLQLTPAG</sequence>
<protein>
    <recommendedName>
        <fullName evidence="4">Lipoprotein</fullName>
    </recommendedName>
</protein>
<dbReference type="EMBL" id="BLKZ01000001">
    <property type="protein sequence ID" value="GFG91373.1"/>
    <property type="molecule type" value="Genomic_DNA"/>
</dbReference>
<accession>A0A7I9YS87</accession>
<dbReference type="AlphaFoldDB" id="A0A7I9YS87"/>
<dbReference type="Proteomes" id="UP000465360">
    <property type="component" value="Unassembled WGS sequence"/>
</dbReference>
<feature type="signal peptide" evidence="1">
    <location>
        <begin position="1"/>
        <end position="29"/>
    </location>
</feature>
<feature type="chain" id="PRO_5029866540" description="Lipoprotein" evidence="1">
    <location>
        <begin position="30"/>
        <end position="146"/>
    </location>
</feature>
<evidence type="ECO:0000313" key="2">
    <source>
        <dbReference type="EMBL" id="GFG91373.1"/>
    </source>
</evidence>